<dbReference type="PROSITE" id="PS01124">
    <property type="entry name" value="HTH_ARAC_FAMILY_2"/>
    <property type="match status" value="1"/>
</dbReference>
<dbReference type="SMART" id="SM00342">
    <property type="entry name" value="HTH_ARAC"/>
    <property type="match status" value="1"/>
</dbReference>
<evidence type="ECO:0000313" key="5">
    <source>
        <dbReference type="EMBL" id="SIO01441.1"/>
    </source>
</evidence>
<feature type="domain" description="HTH araC/xylS-type" evidence="4">
    <location>
        <begin position="173"/>
        <end position="271"/>
    </location>
</feature>
<dbReference type="PANTHER" id="PTHR43280">
    <property type="entry name" value="ARAC-FAMILY TRANSCRIPTIONAL REGULATOR"/>
    <property type="match status" value="1"/>
</dbReference>
<evidence type="ECO:0000256" key="1">
    <source>
        <dbReference type="ARBA" id="ARBA00023015"/>
    </source>
</evidence>
<reference evidence="5 6" key="1">
    <citation type="submission" date="2016-11" db="EMBL/GenBank/DDBJ databases">
        <authorList>
            <person name="Jaros S."/>
            <person name="Januszkiewicz K."/>
            <person name="Wedrychowicz H."/>
        </authorList>
    </citation>
    <scope>NUCLEOTIDE SEQUENCE [LARGE SCALE GENOMIC DNA]</scope>
    <source>
        <strain evidence="5 6">DSM 24787</strain>
    </source>
</reference>
<sequence length="277" mass="31479">MIKADVTLEDSIAITYRDHHIFVQEPACRIKYHRIFLILEGSGSIQIDENTFRISGNEIFLLARGQMFAFKEGTTISGYELSFGDCFWEKAPASANNCKAVLFNDAAANQQLPLNQDDISPLFQALLQESLKESYLNQIDALAAYLKIIMIKIANINASLIKGYDSHEKQLYRTFLSLVSQQYQSTHEVAAFADQLGISARKLTELCKRCAGRGAKEIINGQLIAEAKRSLQFSSKPVKEIAYSLNFLTPEQFSHFFKKHTQFSPKDYRDRFVQIDR</sequence>
<organism evidence="5 6">
    <name type="scientific">Chitinophaga niabensis</name>
    <dbReference type="NCBI Taxonomy" id="536979"/>
    <lineage>
        <taxon>Bacteria</taxon>
        <taxon>Pseudomonadati</taxon>
        <taxon>Bacteroidota</taxon>
        <taxon>Chitinophagia</taxon>
        <taxon>Chitinophagales</taxon>
        <taxon>Chitinophagaceae</taxon>
        <taxon>Chitinophaga</taxon>
    </lineage>
</organism>
<dbReference type="RefSeq" id="WP_074239582.1">
    <property type="nucleotide sequence ID" value="NZ_FSRA01000001.1"/>
</dbReference>
<keyword evidence="2 5" id="KW-0238">DNA-binding</keyword>
<accession>A0A1N6G1X4</accession>
<dbReference type="GO" id="GO:0043565">
    <property type="term" value="F:sequence-specific DNA binding"/>
    <property type="evidence" value="ECO:0007669"/>
    <property type="project" value="InterPro"/>
</dbReference>
<dbReference type="Proteomes" id="UP000185003">
    <property type="component" value="Unassembled WGS sequence"/>
</dbReference>
<dbReference type="STRING" id="536979.SAMN04488055_2530"/>
<gene>
    <name evidence="5" type="ORF">SAMN04488055_2530</name>
</gene>
<dbReference type="EMBL" id="FSRA01000001">
    <property type="protein sequence ID" value="SIO01441.1"/>
    <property type="molecule type" value="Genomic_DNA"/>
</dbReference>
<protein>
    <submittedName>
        <fullName evidence="5">AraC-type DNA-binding protein</fullName>
    </submittedName>
</protein>
<evidence type="ECO:0000256" key="2">
    <source>
        <dbReference type="ARBA" id="ARBA00023125"/>
    </source>
</evidence>
<name>A0A1N6G1X4_9BACT</name>
<dbReference type="AlphaFoldDB" id="A0A1N6G1X4"/>
<dbReference type="InterPro" id="IPR009057">
    <property type="entry name" value="Homeodomain-like_sf"/>
</dbReference>
<proteinExistence type="predicted"/>
<dbReference type="PANTHER" id="PTHR43280:SF32">
    <property type="entry name" value="TRANSCRIPTIONAL REGULATORY PROTEIN"/>
    <property type="match status" value="1"/>
</dbReference>
<evidence type="ECO:0000256" key="3">
    <source>
        <dbReference type="ARBA" id="ARBA00023163"/>
    </source>
</evidence>
<evidence type="ECO:0000313" key="6">
    <source>
        <dbReference type="Proteomes" id="UP000185003"/>
    </source>
</evidence>
<evidence type="ECO:0000259" key="4">
    <source>
        <dbReference type="PROSITE" id="PS01124"/>
    </source>
</evidence>
<dbReference type="Pfam" id="PF12833">
    <property type="entry name" value="HTH_18"/>
    <property type="match status" value="1"/>
</dbReference>
<dbReference type="Gene3D" id="1.10.10.60">
    <property type="entry name" value="Homeodomain-like"/>
    <property type="match status" value="1"/>
</dbReference>
<dbReference type="SUPFAM" id="SSF46689">
    <property type="entry name" value="Homeodomain-like"/>
    <property type="match status" value="1"/>
</dbReference>
<keyword evidence="6" id="KW-1185">Reference proteome</keyword>
<dbReference type="GO" id="GO:0003700">
    <property type="term" value="F:DNA-binding transcription factor activity"/>
    <property type="evidence" value="ECO:0007669"/>
    <property type="project" value="InterPro"/>
</dbReference>
<keyword evidence="3" id="KW-0804">Transcription</keyword>
<dbReference type="OrthoDB" id="931734at2"/>
<dbReference type="InterPro" id="IPR018060">
    <property type="entry name" value="HTH_AraC"/>
</dbReference>
<keyword evidence="1" id="KW-0805">Transcription regulation</keyword>